<dbReference type="InterPro" id="IPR022742">
    <property type="entry name" value="Hydrolase_4"/>
</dbReference>
<organism evidence="2 3">
    <name type="scientific">Nonlabens agnitus</name>
    <dbReference type="NCBI Taxonomy" id="870484"/>
    <lineage>
        <taxon>Bacteria</taxon>
        <taxon>Pseudomonadati</taxon>
        <taxon>Bacteroidota</taxon>
        <taxon>Flavobacteriia</taxon>
        <taxon>Flavobacteriales</taxon>
        <taxon>Flavobacteriaceae</taxon>
        <taxon>Nonlabens</taxon>
    </lineage>
</organism>
<dbReference type="PANTHER" id="PTHR43265:SF1">
    <property type="entry name" value="ESTERASE ESTD"/>
    <property type="match status" value="1"/>
</dbReference>
<protein>
    <recommendedName>
        <fullName evidence="1">Serine aminopeptidase S33 domain-containing protein</fullName>
    </recommendedName>
</protein>
<dbReference type="Proteomes" id="UP000239532">
    <property type="component" value="Unassembled WGS sequence"/>
</dbReference>
<reference evidence="2 3" key="1">
    <citation type="submission" date="2016-11" db="EMBL/GenBank/DDBJ databases">
        <title>Trade-off between light-utilization and light-protection in marine flavobacteria.</title>
        <authorList>
            <person name="Kumagai Y."/>
        </authorList>
    </citation>
    <scope>NUCLEOTIDE SEQUENCE [LARGE SCALE GENOMIC DNA]</scope>
    <source>
        <strain evidence="2 3">JCM 17109</strain>
    </source>
</reference>
<dbReference type="OrthoDB" id="9809549at2"/>
<sequence length="241" mass="27705">MKRTFTIIFLTLSIIANSQNIYDYEKEIGNRENYIFSEIDFQNEDENIKLSGTLITPKTKFDTIILIVAGSGRDSRHTHFVLAEELLKHGIAVYRFDERGVGKSKGEYSELVRDLSNDLGFALKKIQQTYLDKKIGIIGHSIGGIATLNAINDDIDFIVLIETPIAKNGAFLVNQFKMNYENSLPEVMRKGKTKIEITSFLEGYIDIISKSEPNATKKEVKKYIKEKEFKKDIFYYWMTLF</sequence>
<dbReference type="Pfam" id="PF12146">
    <property type="entry name" value="Hydrolase_4"/>
    <property type="match status" value="1"/>
</dbReference>
<proteinExistence type="predicted"/>
<evidence type="ECO:0000313" key="2">
    <source>
        <dbReference type="EMBL" id="PRP67462.1"/>
    </source>
</evidence>
<dbReference type="InterPro" id="IPR029058">
    <property type="entry name" value="AB_hydrolase_fold"/>
</dbReference>
<accession>A0A2S9WVG3</accession>
<dbReference type="SUPFAM" id="SSF53474">
    <property type="entry name" value="alpha/beta-Hydrolases"/>
    <property type="match status" value="1"/>
</dbReference>
<evidence type="ECO:0000259" key="1">
    <source>
        <dbReference type="Pfam" id="PF12146"/>
    </source>
</evidence>
<gene>
    <name evidence="2" type="ORF">BST86_10340</name>
</gene>
<evidence type="ECO:0000313" key="3">
    <source>
        <dbReference type="Proteomes" id="UP000239532"/>
    </source>
</evidence>
<dbReference type="RefSeq" id="WP_105983192.1">
    <property type="nucleotide sequence ID" value="NZ_MQUC01000003.1"/>
</dbReference>
<dbReference type="GO" id="GO:0052689">
    <property type="term" value="F:carboxylic ester hydrolase activity"/>
    <property type="evidence" value="ECO:0007669"/>
    <property type="project" value="TreeGrafter"/>
</dbReference>
<comment type="caution">
    <text evidence="2">The sequence shown here is derived from an EMBL/GenBank/DDBJ whole genome shotgun (WGS) entry which is preliminary data.</text>
</comment>
<dbReference type="Gene3D" id="3.40.50.1820">
    <property type="entry name" value="alpha/beta hydrolase"/>
    <property type="match status" value="1"/>
</dbReference>
<name>A0A2S9WVG3_9FLAO</name>
<dbReference type="InterPro" id="IPR053145">
    <property type="entry name" value="AB_hydrolase_Est10"/>
</dbReference>
<feature type="domain" description="Serine aminopeptidase S33" evidence="1">
    <location>
        <begin position="62"/>
        <end position="156"/>
    </location>
</feature>
<dbReference type="AlphaFoldDB" id="A0A2S9WVG3"/>
<dbReference type="PANTHER" id="PTHR43265">
    <property type="entry name" value="ESTERASE ESTD"/>
    <property type="match status" value="1"/>
</dbReference>
<keyword evidence="3" id="KW-1185">Reference proteome</keyword>
<dbReference type="EMBL" id="MQUC01000003">
    <property type="protein sequence ID" value="PRP67462.1"/>
    <property type="molecule type" value="Genomic_DNA"/>
</dbReference>